<dbReference type="Proteomes" id="UP000254374">
    <property type="component" value="Unassembled WGS sequence"/>
</dbReference>
<evidence type="ECO:0000313" key="4">
    <source>
        <dbReference type="Proteomes" id="UP000254374"/>
    </source>
</evidence>
<dbReference type="AlphaFoldDB" id="A0A377GNL8"/>
<protein>
    <submittedName>
        <fullName evidence="2">Uncharacterized protein</fullName>
    </submittedName>
</protein>
<reference evidence="1 3" key="1">
    <citation type="submission" date="2017-01" db="EMBL/GenBank/DDBJ databases">
        <authorList>
            <person name="Varghese N."/>
            <person name="Submissions S."/>
        </authorList>
    </citation>
    <scope>NUCLEOTIDE SEQUENCE [LARGE SCALE GENOMIC DNA]</scope>
    <source>
        <strain evidence="1 3">ATCC 33342</strain>
    </source>
</reference>
<dbReference type="Proteomes" id="UP000186808">
    <property type="component" value="Unassembled WGS sequence"/>
</dbReference>
<evidence type="ECO:0000313" key="2">
    <source>
        <dbReference type="EMBL" id="STO26203.1"/>
    </source>
</evidence>
<organism evidence="2 4">
    <name type="scientific">Fluoribacter gormanii</name>
    <dbReference type="NCBI Taxonomy" id="464"/>
    <lineage>
        <taxon>Bacteria</taxon>
        <taxon>Pseudomonadati</taxon>
        <taxon>Pseudomonadota</taxon>
        <taxon>Gammaproteobacteria</taxon>
        <taxon>Legionellales</taxon>
        <taxon>Legionellaceae</taxon>
        <taxon>Fluoribacter</taxon>
    </lineage>
</organism>
<reference evidence="2 4" key="2">
    <citation type="submission" date="2018-06" db="EMBL/GenBank/DDBJ databases">
        <authorList>
            <consortium name="Pathogen Informatics"/>
            <person name="Doyle S."/>
        </authorList>
    </citation>
    <scope>NUCLEOTIDE SEQUENCE [LARGE SCALE GENOMIC DNA]</scope>
    <source>
        <strain evidence="2 4">NCTC11401</strain>
    </source>
</reference>
<keyword evidence="3" id="KW-1185">Reference proteome</keyword>
<gene>
    <name evidence="2" type="ORF">NCTC11401_03055</name>
    <name evidence="1" type="ORF">SAMN05421777_107113</name>
</gene>
<dbReference type="OrthoDB" id="5652775at2"/>
<evidence type="ECO:0000313" key="3">
    <source>
        <dbReference type="Proteomes" id="UP000186808"/>
    </source>
</evidence>
<evidence type="ECO:0000313" key="1">
    <source>
        <dbReference type="EMBL" id="SIR17426.1"/>
    </source>
</evidence>
<accession>A0A377GNL8</accession>
<proteinExistence type="predicted"/>
<sequence>MSGKGLDYWRQAWRDAGFLAAYQNADYLLKRYARQSFNTYGKDVAEFYFGKPRSIFAPGINSKSCRSTPDRQSMDSVIKDLQGILNGRSIYQDGDLHNILQVFGEMTNQDYTTSFTIVQKPSFFEHFMFLEFFLSLLQKCFGKDPTEEKGNNFSPQN</sequence>
<name>A0A377GNL8_9GAMM</name>
<dbReference type="EMBL" id="FTNL01000007">
    <property type="protein sequence ID" value="SIR17426.1"/>
    <property type="molecule type" value="Genomic_DNA"/>
</dbReference>
<dbReference type="RefSeq" id="WP_058467382.1">
    <property type="nucleotide sequence ID" value="NZ_CAAAIX010000005.1"/>
</dbReference>
<dbReference type="EMBL" id="UGGV01000001">
    <property type="protein sequence ID" value="STO26203.1"/>
    <property type="molecule type" value="Genomic_DNA"/>
</dbReference>